<evidence type="ECO:0000256" key="16">
    <source>
        <dbReference type="ARBA" id="ARBA00049902"/>
    </source>
</evidence>
<dbReference type="SUPFAM" id="SSF53955">
    <property type="entry name" value="Lysozyme-like"/>
    <property type="match status" value="1"/>
</dbReference>
<evidence type="ECO:0000256" key="8">
    <source>
        <dbReference type="ARBA" id="ARBA00022679"/>
    </source>
</evidence>
<evidence type="ECO:0000256" key="10">
    <source>
        <dbReference type="ARBA" id="ARBA00022960"/>
    </source>
</evidence>
<dbReference type="AlphaFoldDB" id="A0A955J2U6"/>
<evidence type="ECO:0000256" key="17">
    <source>
        <dbReference type="SAM" id="Phobius"/>
    </source>
</evidence>
<keyword evidence="11" id="KW-0573">Peptidoglycan synthesis</keyword>
<comment type="catalytic activity">
    <reaction evidence="16">
        <text>[GlcNAc-(1-&gt;4)-Mur2Ac(oyl-L-Ala-gamma-D-Glu-L-Lys-D-Ala-D-Ala)](n)-di-trans,octa-cis-undecaprenyl diphosphate + beta-D-GlcNAc-(1-&gt;4)-Mur2Ac(oyl-L-Ala-gamma-D-Glu-L-Lys-D-Ala-D-Ala)-di-trans,octa-cis-undecaprenyl diphosphate = [GlcNAc-(1-&gt;4)-Mur2Ac(oyl-L-Ala-gamma-D-Glu-L-Lys-D-Ala-D-Ala)](n+1)-di-trans,octa-cis-undecaprenyl diphosphate + di-trans,octa-cis-undecaprenyl diphosphate + H(+)</text>
        <dbReference type="Rhea" id="RHEA:23708"/>
        <dbReference type="Rhea" id="RHEA-COMP:9602"/>
        <dbReference type="Rhea" id="RHEA-COMP:9603"/>
        <dbReference type="ChEBI" id="CHEBI:15378"/>
        <dbReference type="ChEBI" id="CHEBI:58405"/>
        <dbReference type="ChEBI" id="CHEBI:60033"/>
        <dbReference type="ChEBI" id="CHEBI:78435"/>
        <dbReference type="EC" id="2.4.99.28"/>
    </reaction>
</comment>
<protein>
    <submittedName>
        <fullName evidence="20">Transglycosylase domain-containing protein</fullName>
    </submittedName>
</protein>
<keyword evidence="5" id="KW-0121">Carboxypeptidase</keyword>
<evidence type="ECO:0000256" key="9">
    <source>
        <dbReference type="ARBA" id="ARBA00022801"/>
    </source>
</evidence>
<reference evidence="20" key="1">
    <citation type="submission" date="2020-04" db="EMBL/GenBank/DDBJ databases">
        <authorList>
            <person name="Zhang T."/>
        </authorList>
    </citation>
    <scope>NUCLEOTIDE SEQUENCE</scope>
    <source>
        <strain evidence="20">HKST-UBA79</strain>
    </source>
</reference>
<feature type="transmembrane region" description="Helical" evidence="17">
    <location>
        <begin position="65"/>
        <end position="94"/>
    </location>
</feature>
<evidence type="ECO:0000256" key="3">
    <source>
        <dbReference type="ARBA" id="ARBA00007739"/>
    </source>
</evidence>
<evidence type="ECO:0000256" key="5">
    <source>
        <dbReference type="ARBA" id="ARBA00022645"/>
    </source>
</evidence>
<dbReference type="InterPro" id="IPR012338">
    <property type="entry name" value="Beta-lactam/transpept-like"/>
</dbReference>
<evidence type="ECO:0000313" key="20">
    <source>
        <dbReference type="EMBL" id="MCA9307910.1"/>
    </source>
</evidence>
<keyword evidence="13" id="KW-0511">Multifunctional enzyme</keyword>
<dbReference type="GO" id="GO:0008360">
    <property type="term" value="P:regulation of cell shape"/>
    <property type="evidence" value="ECO:0007669"/>
    <property type="project" value="UniProtKB-KW"/>
</dbReference>
<dbReference type="InterPro" id="IPR001264">
    <property type="entry name" value="Glyco_trans_51"/>
</dbReference>
<organism evidence="20 21">
    <name type="scientific">candidate division WWE3 bacterium</name>
    <dbReference type="NCBI Taxonomy" id="2053526"/>
    <lineage>
        <taxon>Bacteria</taxon>
        <taxon>Katanobacteria</taxon>
    </lineage>
</organism>
<evidence type="ECO:0000256" key="11">
    <source>
        <dbReference type="ARBA" id="ARBA00022984"/>
    </source>
</evidence>
<dbReference type="PANTHER" id="PTHR32282:SF11">
    <property type="entry name" value="PENICILLIN-BINDING PROTEIN 1B"/>
    <property type="match status" value="1"/>
</dbReference>
<dbReference type="Pfam" id="PF00905">
    <property type="entry name" value="Transpeptidase"/>
    <property type="match status" value="1"/>
</dbReference>
<comment type="catalytic activity">
    <reaction evidence="15">
        <text>Preferential cleavage: (Ac)2-L-Lys-D-Ala-|-D-Ala. Also transpeptidation of peptidyl-alanyl moieties that are N-acyl substituents of D-alanine.</text>
        <dbReference type="EC" id="3.4.16.4"/>
    </reaction>
</comment>
<evidence type="ECO:0000256" key="1">
    <source>
        <dbReference type="ARBA" id="ARBA00004236"/>
    </source>
</evidence>
<feature type="domain" description="Penicillin-binding protein transpeptidase" evidence="18">
    <location>
        <begin position="388"/>
        <end position="677"/>
    </location>
</feature>
<evidence type="ECO:0000256" key="4">
    <source>
        <dbReference type="ARBA" id="ARBA00022475"/>
    </source>
</evidence>
<dbReference type="GO" id="GO:0008955">
    <property type="term" value="F:peptidoglycan glycosyltransferase activity"/>
    <property type="evidence" value="ECO:0007669"/>
    <property type="project" value="UniProtKB-EC"/>
</dbReference>
<keyword evidence="8" id="KW-0808">Transferase</keyword>
<proteinExistence type="inferred from homology"/>
<keyword evidence="6" id="KW-0645">Protease</keyword>
<keyword evidence="4" id="KW-1003">Cell membrane</keyword>
<dbReference type="GO" id="GO:0030288">
    <property type="term" value="C:outer membrane-bounded periplasmic space"/>
    <property type="evidence" value="ECO:0007669"/>
    <property type="project" value="TreeGrafter"/>
</dbReference>
<gene>
    <name evidence="20" type="ORF">KC980_00185</name>
</gene>
<evidence type="ECO:0000256" key="12">
    <source>
        <dbReference type="ARBA" id="ARBA00023136"/>
    </source>
</evidence>
<comment type="similarity">
    <text evidence="2">In the C-terminal section; belongs to the transpeptidase family.</text>
</comment>
<dbReference type="Gene3D" id="3.40.710.10">
    <property type="entry name" value="DD-peptidase/beta-lactamase superfamily"/>
    <property type="match status" value="1"/>
</dbReference>
<dbReference type="GO" id="GO:0005886">
    <property type="term" value="C:plasma membrane"/>
    <property type="evidence" value="ECO:0007669"/>
    <property type="project" value="UniProtKB-SubCell"/>
</dbReference>
<comment type="similarity">
    <text evidence="3">In the N-terminal section; belongs to the glycosyltransferase 51 family.</text>
</comment>
<feature type="transmembrane region" description="Helical" evidence="17">
    <location>
        <begin position="20"/>
        <end position="44"/>
    </location>
</feature>
<keyword evidence="17" id="KW-1133">Transmembrane helix</keyword>
<keyword evidence="14" id="KW-0961">Cell wall biogenesis/degradation</keyword>
<evidence type="ECO:0000259" key="19">
    <source>
        <dbReference type="Pfam" id="PF00912"/>
    </source>
</evidence>
<dbReference type="InterPro" id="IPR050396">
    <property type="entry name" value="Glycosyltr_51/Transpeptidase"/>
</dbReference>
<dbReference type="InterPro" id="IPR001460">
    <property type="entry name" value="PCN-bd_Tpept"/>
</dbReference>
<dbReference type="InterPro" id="IPR023346">
    <property type="entry name" value="Lysozyme-like_dom_sf"/>
</dbReference>
<dbReference type="PANTHER" id="PTHR32282">
    <property type="entry name" value="BINDING PROTEIN TRANSPEPTIDASE, PUTATIVE-RELATED"/>
    <property type="match status" value="1"/>
</dbReference>
<dbReference type="GO" id="GO:0008658">
    <property type="term" value="F:penicillin binding"/>
    <property type="evidence" value="ECO:0007669"/>
    <property type="project" value="InterPro"/>
</dbReference>
<dbReference type="GO" id="GO:0009002">
    <property type="term" value="F:serine-type D-Ala-D-Ala carboxypeptidase activity"/>
    <property type="evidence" value="ECO:0007669"/>
    <property type="project" value="UniProtKB-EC"/>
</dbReference>
<evidence type="ECO:0000256" key="14">
    <source>
        <dbReference type="ARBA" id="ARBA00023316"/>
    </source>
</evidence>
<evidence type="ECO:0000259" key="18">
    <source>
        <dbReference type="Pfam" id="PF00905"/>
    </source>
</evidence>
<name>A0A955J2U6_UNCKA</name>
<evidence type="ECO:0000256" key="6">
    <source>
        <dbReference type="ARBA" id="ARBA00022670"/>
    </source>
</evidence>
<dbReference type="FunFam" id="1.10.3810.10:FF:000001">
    <property type="entry name" value="Penicillin-binding protein 1A"/>
    <property type="match status" value="1"/>
</dbReference>
<dbReference type="Pfam" id="PF00912">
    <property type="entry name" value="Transgly"/>
    <property type="match status" value="1"/>
</dbReference>
<keyword evidence="9" id="KW-0378">Hydrolase</keyword>
<dbReference type="Gene3D" id="1.10.3810.10">
    <property type="entry name" value="Biosynthetic peptidoglycan transglycosylase-like"/>
    <property type="match status" value="1"/>
</dbReference>
<dbReference type="EMBL" id="JAGQNX010000006">
    <property type="protein sequence ID" value="MCA9307910.1"/>
    <property type="molecule type" value="Genomic_DNA"/>
</dbReference>
<dbReference type="GO" id="GO:0006508">
    <property type="term" value="P:proteolysis"/>
    <property type="evidence" value="ECO:0007669"/>
    <property type="project" value="UniProtKB-KW"/>
</dbReference>
<keyword evidence="17" id="KW-0812">Transmembrane</keyword>
<keyword evidence="10" id="KW-0133">Cell shape</keyword>
<dbReference type="Proteomes" id="UP000740557">
    <property type="component" value="Unassembled WGS sequence"/>
</dbReference>
<dbReference type="GO" id="GO:0009252">
    <property type="term" value="P:peptidoglycan biosynthetic process"/>
    <property type="evidence" value="ECO:0007669"/>
    <property type="project" value="UniProtKB-KW"/>
</dbReference>
<feature type="domain" description="Glycosyl transferase family 51" evidence="19">
    <location>
        <begin position="121"/>
        <end position="298"/>
    </location>
</feature>
<comment type="caution">
    <text evidence="20">The sequence shown here is derived from an EMBL/GenBank/DDBJ whole genome shotgun (WGS) entry which is preliminary data.</text>
</comment>
<evidence type="ECO:0000313" key="21">
    <source>
        <dbReference type="Proteomes" id="UP000740557"/>
    </source>
</evidence>
<evidence type="ECO:0000256" key="15">
    <source>
        <dbReference type="ARBA" id="ARBA00034000"/>
    </source>
</evidence>
<evidence type="ECO:0000256" key="2">
    <source>
        <dbReference type="ARBA" id="ARBA00007090"/>
    </source>
</evidence>
<keyword evidence="7" id="KW-0328">Glycosyltransferase</keyword>
<dbReference type="GO" id="GO:0071555">
    <property type="term" value="P:cell wall organization"/>
    <property type="evidence" value="ECO:0007669"/>
    <property type="project" value="UniProtKB-KW"/>
</dbReference>
<accession>A0A955J2U6</accession>
<evidence type="ECO:0000256" key="13">
    <source>
        <dbReference type="ARBA" id="ARBA00023268"/>
    </source>
</evidence>
<evidence type="ECO:0000256" key="7">
    <source>
        <dbReference type="ARBA" id="ARBA00022676"/>
    </source>
</evidence>
<keyword evidence="12 17" id="KW-0472">Membrane</keyword>
<comment type="subcellular location">
    <subcellularLocation>
        <location evidence="1">Cell membrane</location>
    </subcellularLocation>
</comment>
<dbReference type="SUPFAM" id="SSF56601">
    <property type="entry name" value="beta-lactamase/transpeptidase-like"/>
    <property type="match status" value="1"/>
</dbReference>
<sequence length="729" mass="80859">MSNKPIRNQVNKKYYHLSVNYFVMIGDVILALIKNSIKHIISLLKLIPQIIFRRKEKPRVPANHLLLKFLLAFFAGVVASIIFITVPFTVYRWFKELPTPDLLLAKQPNSPTRILDNKGRLLFEIYVDQRVEPVTLNSLPDYVVQATIAVEDDRFFEHRGIRLDSILRSLKAIIIDNELQGGSTITQQLVKNMLLTNDRTVARKTKEVVLSLLVEQKYTKEQILELYMNNIPYGGSAWGIQSASKKFFNKDAKNLTLAEASMLAGLPSSPTLYSPLVTDSNSTTSLAKIRQNTVLQQMVTNKNITQEQATAAYSEELTFAPQNAYIRAPHFVEIVKAELLDLYGERYLTTGGLTVTTTLDLDLQDEVQQIISTDVDTIGKAKGFTNAGALILKSQTAEVLAYVGSKNYFDGIEGAYDVVQAYRQPGSSIKIVTYALALEGGATPATIVPDTPFTLRYDNQVYTPKNYDGKFHGANVTLRQAFANSYNIPPVRLIQRFGVDNMISLGGKLGLRNWIVDGSYGPSATLGGKEVTLLDLTNLYATFSRGGLYVTPKFILSVRDNAGYEVYKNTGIEKRLLASKAPTNEKQIISKSTAYLVSNILADNAARTPIFGANSVLNVKDHTVAAKTGTTDNNRDGWTFGYTPSYTVGVWTGNNDNKPMNSTTSGVSSAGPMWNKVISKVLEDVPNENFEVPTDVVLRKYTKCNISEYFVKGSAPKDVCPSEEHIDKK</sequence>
<dbReference type="InterPro" id="IPR036950">
    <property type="entry name" value="PBP_transglycosylase"/>
</dbReference>
<reference evidence="20" key="2">
    <citation type="journal article" date="2021" name="Microbiome">
        <title>Successional dynamics and alternative stable states in a saline activated sludge microbial community over 9 years.</title>
        <authorList>
            <person name="Wang Y."/>
            <person name="Ye J."/>
            <person name="Ju F."/>
            <person name="Liu L."/>
            <person name="Boyd J.A."/>
            <person name="Deng Y."/>
            <person name="Parks D.H."/>
            <person name="Jiang X."/>
            <person name="Yin X."/>
            <person name="Woodcroft B.J."/>
            <person name="Tyson G.W."/>
            <person name="Hugenholtz P."/>
            <person name="Polz M.F."/>
            <person name="Zhang T."/>
        </authorList>
    </citation>
    <scope>NUCLEOTIDE SEQUENCE</scope>
    <source>
        <strain evidence="20">HKST-UBA79</strain>
    </source>
</reference>